<dbReference type="Proteomes" id="UP000690515">
    <property type="component" value="Unassembled WGS sequence"/>
</dbReference>
<evidence type="ECO:0000313" key="1">
    <source>
        <dbReference type="EMBL" id="MBU2711900.1"/>
    </source>
</evidence>
<evidence type="ECO:0000313" key="2">
    <source>
        <dbReference type="Proteomes" id="UP000690515"/>
    </source>
</evidence>
<feature type="non-terminal residue" evidence="1">
    <location>
        <position position="1"/>
    </location>
</feature>
<protein>
    <submittedName>
        <fullName evidence="1">Uncharacterized protein</fullName>
    </submittedName>
</protein>
<comment type="caution">
    <text evidence="1">The sequence shown here is derived from an EMBL/GenBank/DDBJ whole genome shotgun (WGS) entry which is preliminary data.</text>
</comment>
<dbReference type="RefSeq" id="WP_215820057.1">
    <property type="nucleotide sequence ID" value="NZ_JAGSOY010000027.1"/>
</dbReference>
<sequence>EKILTSYYGKVKTGSRVGNGGLADALRHEKATGELLSPSGHGAKAVEQRKRLNSFIRNADNQPPGSYPYSARDVNFAKELVRDLDDAIGR</sequence>
<accession>A0ABS5ZF96</accession>
<organism evidence="1 2">
    <name type="scientific">Zooshikella harenae</name>
    <dbReference type="NCBI Taxonomy" id="2827238"/>
    <lineage>
        <taxon>Bacteria</taxon>
        <taxon>Pseudomonadati</taxon>
        <taxon>Pseudomonadota</taxon>
        <taxon>Gammaproteobacteria</taxon>
        <taxon>Oceanospirillales</taxon>
        <taxon>Zooshikellaceae</taxon>
        <taxon>Zooshikella</taxon>
    </lineage>
</organism>
<keyword evidence="2" id="KW-1185">Reference proteome</keyword>
<proteinExistence type="predicted"/>
<dbReference type="EMBL" id="JAGSOY010000027">
    <property type="protein sequence ID" value="MBU2711900.1"/>
    <property type="molecule type" value="Genomic_DNA"/>
</dbReference>
<reference evidence="1 2" key="1">
    <citation type="submission" date="2021-04" db="EMBL/GenBank/DDBJ databases">
        <authorList>
            <person name="Pira H."/>
            <person name="Risdian C."/>
            <person name="Wink J."/>
        </authorList>
    </citation>
    <scope>NUCLEOTIDE SEQUENCE [LARGE SCALE GENOMIC DNA]</scope>
    <source>
        <strain evidence="1 2">WH53</strain>
    </source>
</reference>
<name>A0ABS5ZF96_9GAMM</name>
<gene>
    <name evidence="1" type="ORF">KCG35_12590</name>
</gene>